<evidence type="ECO:0000256" key="4">
    <source>
        <dbReference type="ARBA" id="ARBA00023180"/>
    </source>
</evidence>
<feature type="domain" description="Ig-like" evidence="6">
    <location>
        <begin position="122"/>
        <end position="196"/>
    </location>
</feature>
<gene>
    <name evidence="7" type="primary">Slamf9</name>
    <name evidence="7" type="ORF">LOXCUR_R15939</name>
</gene>
<dbReference type="OrthoDB" id="8741746at2759"/>
<dbReference type="PANTHER" id="PTHR12080:SF55">
    <property type="entry name" value="LYMPHOCYTE FUNCTION-ASSOCIATED ANTIGEN 3"/>
    <property type="match status" value="1"/>
</dbReference>
<dbReference type="Pfam" id="PF07686">
    <property type="entry name" value="V-set"/>
    <property type="match status" value="1"/>
</dbReference>
<evidence type="ECO:0000313" key="8">
    <source>
        <dbReference type="Proteomes" id="UP000564784"/>
    </source>
</evidence>
<dbReference type="SUPFAM" id="SSF48726">
    <property type="entry name" value="Immunoglobulin"/>
    <property type="match status" value="2"/>
</dbReference>
<keyword evidence="8" id="KW-1185">Reference proteome</keyword>
<evidence type="ECO:0000256" key="1">
    <source>
        <dbReference type="ARBA" id="ARBA00004370"/>
    </source>
</evidence>
<dbReference type="InterPro" id="IPR007110">
    <property type="entry name" value="Ig-like_dom"/>
</dbReference>
<evidence type="ECO:0000256" key="5">
    <source>
        <dbReference type="SAM" id="SignalP"/>
    </source>
</evidence>
<protein>
    <submittedName>
        <fullName evidence="7">SLAF9 protein</fullName>
    </submittedName>
</protein>
<keyword evidence="2 5" id="KW-0732">Signal</keyword>
<feature type="non-terminal residue" evidence="7">
    <location>
        <position position="206"/>
    </location>
</feature>
<dbReference type="InterPro" id="IPR013783">
    <property type="entry name" value="Ig-like_fold"/>
</dbReference>
<reference evidence="7 8" key="1">
    <citation type="submission" date="2019-09" db="EMBL/GenBank/DDBJ databases">
        <title>Bird 10,000 Genomes (B10K) Project - Family phase.</title>
        <authorList>
            <person name="Zhang G."/>
        </authorList>
    </citation>
    <scope>NUCLEOTIDE SEQUENCE [LARGE SCALE GENOMIC DNA]</scope>
    <source>
        <strain evidence="7">OUT-0011</strain>
        <tissue evidence="7">Muscle</tissue>
    </source>
</reference>
<keyword evidence="4" id="KW-0325">Glycoprotein</keyword>
<dbReference type="GO" id="GO:0016020">
    <property type="term" value="C:membrane"/>
    <property type="evidence" value="ECO:0007669"/>
    <property type="project" value="UniProtKB-SubCell"/>
</dbReference>
<organism evidence="7 8">
    <name type="scientific">Loxia curvirostra</name>
    <name type="common">Red crossbill</name>
    <dbReference type="NCBI Taxonomy" id="64802"/>
    <lineage>
        <taxon>Eukaryota</taxon>
        <taxon>Metazoa</taxon>
        <taxon>Chordata</taxon>
        <taxon>Craniata</taxon>
        <taxon>Vertebrata</taxon>
        <taxon>Euteleostomi</taxon>
        <taxon>Archelosauria</taxon>
        <taxon>Archosauria</taxon>
        <taxon>Dinosauria</taxon>
        <taxon>Saurischia</taxon>
        <taxon>Theropoda</taxon>
        <taxon>Coelurosauria</taxon>
        <taxon>Aves</taxon>
        <taxon>Neognathae</taxon>
        <taxon>Neoaves</taxon>
        <taxon>Telluraves</taxon>
        <taxon>Australaves</taxon>
        <taxon>Passeriformes</taxon>
        <taxon>Passeroidea</taxon>
        <taxon>Fringillidae</taxon>
        <taxon>Carduelinae</taxon>
        <taxon>Loxia</taxon>
    </lineage>
</organism>
<dbReference type="InterPro" id="IPR013106">
    <property type="entry name" value="Ig_V-set"/>
</dbReference>
<evidence type="ECO:0000256" key="2">
    <source>
        <dbReference type="ARBA" id="ARBA00022729"/>
    </source>
</evidence>
<keyword evidence="3" id="KW-0472">Membrane</keyword>
<evidence type="ECO:0000313" key="7">
    <source>
        <dbReference type="EMBL" id="NWZ01493.1"/>
    </source>
</evidence>
<dbReference type="Gene3D" id="2.60.40.10">
    <property type="entry name" value="Immunoglobulins"/>
    <property type="match status" value="2"/>
</dbReference>
<evidence type="ECO:0000256" key="3">
    <source>
        <dbReference type="ARBA" id="ARBA00023136"/>
    </source>
</evidence>
<comment type="caution">
    <text evidence="7">The sequence shown here is derived from an EMBL/GenBank/DDBJ whole genome shotgun (WGS) entry which is preliminary data.</text>
</comment>
<dbReference type="InterPro" id="IPR015631">
    <property type="entry name" value="CD2/SLAM_rcpt"/>
</dbReference>
<dbReference type="EMBL" id="VZSM01005864">
    <property type="protein sequence ID" value="NWZ01493.1"/>
    <property type="molecule type" value="Genomic_DNA"/>
</dbReference>
<feature type="signal peptide" evidence="5">
    <location>
        <begin position="1"/>
        <end position="21"/>
    </location>
</feature>
<feature type="non-terminal residue" evidence="7">
    <location>
        <position position="1"/>
    </location>
</feature>
<name>A0A7K7J505_LOXCU</name>
<feature type="chain" id="PRO_5029831483" evidence="5">
    <location>
        <begin position="22"/>
        <end position="206"/>
    </location>
</feature>
<dbReference type="Proteomes" id="UP000564784">
    <property type="component" value="Unassembled WGS sequence"/>
</dbReference>
<dbReference type="InterPro" id="IPR036179">
    <property type="entry name" value="Ig-like_dom_sf"/>
</dbReference>
<proteinExistence type="predicted"/>
<accession>A0A7K7J505</accession>
<evidence type="ECO:0000259" key="6">
    <source>
        <dbReference type="PROSITE" id="PS50835"/>
    </source>
</evidence>
<comment type="subcellular location">
    <subcellularLocation>
        <location evidence="1">Membrane</location>
    </subcellularLocation>
</comment>
<dbReference type="PROSITE" id="PS50835">
    <property type="entry name" value="IG_LIKE"/>
    <property type="match status" value="1"/>
</dbReference>
<dbReference type="PANTHER" id="PTHR12080">
    <property type="entry name" value="SIGNALING LYMPHOCYTIC ACTIVATION MOLECULE"/>
    <property type="match status" value="1"/>
</dbReference>
<sequence length="206" mass="22875">MEVFWIPHLSILVLLHQTTSARSTTKVIGVLGGSVTFRSHNPDRNVALWSFGDDPIVTVVFRDSPRLIFFEDKFEARFAISKNGHSLIISQLRMEDARTYYLKINRKTSTFILRVFRELAEPMVTCKAQNCSDGSCSSSLHCSVPGDGFGEISYTWRVGNQPLAEGPVLLVNESLLDKLELLTCRVQNPVSSRSVNVTNPGVLCAG</sequence>
<dbReference type="AlphaFoldDB" id="A0A7K7J505"/>